<organism evidence="1">
    <name type="scientific">marine sediment metagenome</name>
    <dbReference type="NCBI Taxonomy" id="412755"/>
    <lineage>
        <taxon>unclassified sequences</taxon>
        <taxon>metagenomes</taxon>
        <taxon>ecological metagenomes</taxon>
    </lineage>
</organism>
<dbReference type="AlphaFoldDB" id="A0A0F9QCQ2"/>
<evidence type="ECO:0000313" key="1">
    <source>
        <dbReference type="EMBL" id="KKN41760.1"/>
    </source>
</evidence>
<dbReference type="SUPFAM" id="SSF56091">
    <property type="entry name" value="DNA ligase/mRNA capping enzyme, catalytic domain"/>
    <property type="match status" value="1"/>
</dbReference>
<accession>A0A0F9QCQ2</accession>
<evidence type="ECO:0008006" key="2">
    <source>
        <dbReference type="Google" id="ProtNLM"/>
    </source>
</evidence>
<gene>
    <name evidence="1" type="ORF">LCGC14_0720010</name>
</gene>
<reference evidence="1" key="1">
    <citation type="journal article" date="2015" name="Nature">
        <title>Complex archaea that bridge the gap between prokaryotes and eukaryotes.</title>
        <authorList>
            <person name="Spang A."/>
            <person name="Saw J.H."/>
            <person name="Jorgensen S.L."/>
            <person name="Zaremba-Niedzwiedzka K."/>
            <person name="Martijn J."/>
            <person name="Lind A.E."/>
            <person name="van Eijk R."/>
            <person name="Schleper C."/>
            <person name="Guy L."/>
            <person name="Ettema T.J."/>
        </authorList>
    </citation>
    <scope>NUCLEOTIDE SEQUENCE</scope>
</reference>
<dbReference type="EMBL" id="LAZR01001626">
    <property type="protein sequence ID" value="KKN41760.1"/>
    <property type="molecule type" value="Genomic_DNA"/>
</dbReference>
<sequence>MKLPKFKDYKNQPVKYIQAKMDGHMHYVIVGQSGVVFCRTKNGKDKTNKVTAISHIWEELSGLPVSTELMAELHCPGVPATSVPTLLNNADERLQLSVFAMPTCGGTDLTDEPLDEVMAKIKSMGLNAVNVSVNPRCYREDLLKLAIDKKIEGWVLKESHMEGWYKLKPVKDIDAFVIDVTESDSATYKGHIKAVRLGVVTGDLDDDGELIIHDLGMCGGFEKDFKLSKPYAEMKRYLMGKVLPIEYREVTPHRKLKWPNVVNDENGLVIRTDKDASQCTVEQLDE</sequence>
<protein>
    <recommendedName>
        <fullName evidence="2">ATP-dependent DNA ligase family profile domain-containing protein</fullName>
    </recommendedName>
</protein>
<comment type="caution">
    <text evidence="1">The sequence shown here is derived from an EMBL/GenBank/DDBJ whole genome shotgun (WGS) entry which is preliminary data.</text>
</comment>
<name>A0A0F9QCQ2_9ZZZZ</name>
<proteinExistence type="predicted"/>